<sequence>MYAHAYERMWLWERYNMAVAMQTKDKEGKIIDQKEILPMTYRRGGEQGFNNQHWDQETGTREGPLHYNEFMLRVGGKPTNEKNLPPKITPPSSVDDLERAAQELIDHHLTKNLDVDQINPSFGKSGGGGKVNKGKGRKGGSVKGGSGGGDNEQKKAAAASRDDARYQRLFSALNEELIKWRGDETNYPKIKDWDTMMKPLTERIVQLRIEDSHRFMVTHFSRDDGLNLGDKIVTTKEKSLVPGGPDYERLDLGQTWEKHEDDVKKAINRVTGGQVEIKTFKDFAAWVTDYGNPDGRFAEETKANPSHFKTLQMWKRIDEKGPC</sequence>
<dbReference type="EMBL" id="BLJY01000007">
    <property type="protein sequence ID" value="GFF18045.1"/>
    <property type="molecule type" value="Genomic_DNA"/>
</dbReference>
<name>A0A5M3Z5H2_ASPTE</name>
<evidence type="ECO:0000313" key="3">
    <source>
        <dbReference type="Proteomes" id="UP000452235"/>
    </source>
</evidence>
<reference evidence="2 3" key="1">
    <citation type="submission" date="2020-01" db="EMBL/GenBank/DDBJ databases">
        <title>Aspergillus terreus IFO 6365 whole genome shotgun sequence.</title>
        <authorList>
            <person name="Kanamasa S."/>
            <person name="Takahashi H."/>
        </authorList>
    </citation>
    <scope>NUCLEOTIDE SEQUENCE [LARGE SCALE GENOMIC DNA]</scope>
    <source>
        <strain evidence="2 3">IFO 6365</strain>
    </source>
</reference>
<comment type="caution">
    <text evidence="2">The sequence shown here is derived from an EMBL/GenBank/DDBJ whole genome shotgun (WGS) entry which is preliminary data.</text>
</comment>
<organism evidence="2 3">
    <name type="scientific">Aspergillus terreus</name>
    <dbReference type="NCBI Taxonomy" id="33178"/>
    <lineage>
        <taxon>Eukaryota</taxon>
        <taxon>Fungi</taxon>
        <taxon>Dikarya</taxon>
        <taxon>Ascomycota</taxon>
        <taxon>Pezizomycotina</taxon>
        <taxon>Eurotiomycetes</taxon>
        <taxon>Eurotiomycetidae</taxon>
        <taxon>Eurotiales</taxon>
        <taxon>Aspergillaceae</taxon>
        <taxon>Aspergillus</taxon>
        <taxon>Aspergillus subgen. Circumdati</taxon>
    </lineage>
</organism>
<gene>
    <name evidence="2" type="ORF">ATEIFO6365_0007059400</name>
</gene>
<evidence type="ECO:0000313" key="2">
    <source>
        <dbReference type="EMBL" id="GFF18045.1"/>
    </source>
</evidence>
<keyword evidence="3" id="KW-1185">Reference proteome</keyword>
<accession>A0A5M3Z5H2</accession>
<proteinExistence type="predicted"/>
<feature type="region of interest" description="Disordered" evidence="1">
    <location>
        <begin position="116"/>
        <end position="161"/>
    </location>
</feature>
<dbReference type="OrthoDB" id="4316405at2759"/>
<dbReference type="Proteomes" id="UP000452235">
    <property type="component" value="Unassembled WGS sequence"/>
</dbReference>
<evidence type="ECO:0000256" key="1">
    <source>
        <dbReference type="SAM" id="MobiDB-lite"/>
    </source>
</evidence>
<protein>
    <submittedName>
        <fullName evidence="2">Uncharacterized protein</fullName>
    </submittedName>
</protein>
<feature type="compositionally biased region" description="Basic and acidic residues" evidence="1">
    <location>
        <begin position="151"/>
        <end position="161"/>
    </location>
</feature>
<feature type="compositionally biased region" description="Gly residues" evidence="1">
    <location>
        <begin position="141"/>
        <end position="150"/>
    </location>
</feature>
<dbReference type="AlphaFoldDB" id="A0A5M3Z5H2"/>
<dbReference type="VEuPathDB" id="FungiDB:ATEG_06213"/>